<comment type="pathway">
    <text evidence="1">Protein modification; protein ubiquitination.</text>
</comment>
<gene>
    <name evidence="4" type="ORF">QYE76_025859</name>
</gene>
<dbReference type="InterPro" id="IPR011333">
    <property type="entry name" value="SKP1/BTB/POZ_sf"/>
</dbReference>
<accession>A0AAD8VUL9</accession>
<dbReference type="PANTHER" id="PTHR26379">
    <property type="entry name" value="BTB/POZ AND MATH DOMAIN-CONTAINING PROTEIN 1"/>
    <property type="match status" value="1"/>
</dbReference>
<dbReference type="PANTHER" id="PTHR26379:SF340">
    <property type="entry name" value="OS09G0338200 PROTEIN"/>
    <property type="match status" value="1"/>
</dbReference>
<dbReference type="AlphaFoldDB" id="A0AAD8VUL9"/>
<dbReference type="InterPro" id="IPR045005">
    <property type="entry name" value="BPM1-6"/>
</dbReference>
<comment type="similarity">
    <text evidence="2">Belongs to the Tdpoz family.</text>
</comment>
<evidence type="ECO:0000256" key="1">
    <source>
        <dbReference type="ARBA" id="ARBA00004906"/>
    </source>
</evidence>
<dbReference type="Gene3D" id="3.30.710.10">
    <property type="entry name" value="Potassium Channel Kv1.1, Chain A"/>
    <property type="match status" value="1"/>
</dbReference>
<feature type="domain" description="BTB" evidence="3">
    <location>
        <begin position="196"/>
        <end position="263"/>
    </location>
</feature>
<name>A0AAD8VUL9_LOLMU</name>
<evidence type="ECO:0000256" key="2">
    <source>
        <dbReference type="ARBA" id="ARBA00010846"/>
    </source>
</evidence>
<organism evidence="4 5">
    <name type="scientific">Lolium multiflorum</name>
    <name type="common">Italian ryegrass</name>
    <name type="synonym">Lolium perenne subsp. multiflorum</name>
    <dbReference type="NCBI Taxonomy" id="4521"/>
    <lineage>
        <taxon>Eukaryota</taxon>
        <taxon>Viridiplantae</taxon>
        <taxon>Streptophyta</taxon>
        <taxon>Embryophyta</taxon>
        <taxon>Tracheophyta</taxon>
        <taxon>Spermatophyta</taxon>
        <taxon>Magnoliopsida</taxon>
        <taxon>Liliopsida</taxon>
        <taxon>Poales</taxon>
        <taxon>Poaceae</taxon>
        <taxon>BOP clade</taxon>
        <taxon>Pooideae</taxon>
        <taxon>Poodae</taxon>
        <taxon>Poeae</taxon>
        <taxon>Poeae Chloroplast Group 2 (Poeae type)</taxon>
        <taxon>Loliodinae</taxon>
        <taxon>Loliinae</taxon>
        <taxon>Lolium</taxon>
    </lineage>
</organism>
<dbReference type="PROSITE" id="PS50097">
    <property type="entry name" value="BTB"/>
    <property type="match status" value="1"/>
</dbReference>
<protein>
    <recommendedName>
        <fullName evidence="3">BTB domain-containing protein</fullName>
    </recommendedName>
</protein>
<dbReference type="Gene3D" id="1.25.40.420">
    <property type="match status" value="1"/>
</dbReference>
<evidence type="ECO:0000313" key="4">
    <source>
        <dbReference type="EMBL" id="KAK1620342.1"/>
    </source>
</evidence>
<proteinExistence type="inferred from homology"/>
<dbReference type="InterPro" id="IPR056423">
    <property type="entry name" value="BACK_BPM_SPOP"/>
</dbReference>
<dbReference type="SUPFAM" id="SSF54695">
    <property type="entry name" value="POZ domain"/>
    <property type="match status" value="1"/>
</dbReference>
<evidence type="ECO:0000259" key="3">
    <source>
        <dbReference type="PROSITE" id="PS50097"/>
    </source>
</evidence>
<dbReference type="Pfam" id="PF24570">
    <property type="entry name" value="BACK_BPM_SPOP"/>
    <property type="match status" value="1"/>
</dbReference>
<dbReference type="InterPro" id="IPR000210">
    <property type="entry name" value="BTB/POZ_dom"/>
</dbReference>
<reference evidence="4" key="1">
    <citation type="submission" date="2023-07" db="EMBL/GenBank/DDBJ databases">
        <title>A chromosome-level genome assembly of Lolium multiflorum.</title>
        <authorList>
            <person name="Chen Y."/>
            <person name="Copetti D."/>
            <person name="Kolliker R."/>
            <person name="Studer B."/>
        </authorList>
    </citation>
    <scope>NUCLEOTIDE SEQUENCE</scope>
    <source>
        <strain evidence="4">02402/16</strain>
        <tissue evidence="4">Leaf</tissue>
    </source>
</reference>
<evidence type="ECO:0000313" key="5">
    <source>
        <dbReference type="Proteomes" id="UP001231189"/>
    </source>
</evidence>
<dbReference type="Proteomes" id="UP001231189">
    <property type="component" value="Unassembled WGS sequence"/>
</dbReference>
<sequence length="375" mass="42574">MHGVDLDRGFIIFEKRYIAGATNLSGGYIMGESNDDWQIVPTADALPFQFRVRYSATCRDNRRDCYLHATTVVAGFLCDLLCCPPETTDDEGWLKLILSVSPRINHKFERIKLIANMVLLDKTGSPSYSAVDKGVLAAGFRLSVRREHLEKNCVVDGYFVAQCSVAIIKDWPPPPHKIIPDLCRDLAKMWTEQDLTDVSFNVDGETFSAHRLVLAARSPVFRAELYGQMAESKMASITIQDMRASTFASMLHYMYHDSLPSPADDDEVFASHDIQHLLVAADRYGLEVLKQACEERLCFHIAVDTICSTLELAEEHTCPKLKSRCLDFLVHGEILYMVAATDEYIHLAQSFPSLFVEVRERFKKKCEKKRWYISN</sequence>
<keyword evidence="5" id="KW-1185">Reference proteome</keyword>
<comment type="caution">
    <text evidence="4">The sequence shown here is derived from an EMBL/GenBank/DDBJ whole genome shotgun (WGS) entry which is preliminary data.</text>
</comment>
<dbReference type="SMART" id="SM00225">
    <property type="entry name" value="BTB"/>
    <property type="match status" value="1"/>
</dbReference>
<dbReference type="GO" id="GO:0016567">
    <property type="term" value="P:protein ubiquitination"/>
    <property type="evidence" value="ECO:0007669"/>
    <property type="project" value="InterPro"/>
</dbReference>
<dbReference type="EMBL" id="JAUUTY010000006">
    <property type="protein sequence ID" value="KAK1620342.1"/>
    <property type="molecule type" value="Genomic_DNA"/>
</dbReference>
<dbReference type="Pfam" id="PF00651">
    <property type="entry name" value="BTB"/>
    <property type="match status" value="1"/>
</dbReference>